<comment type="caution">
    <text evidence="3">The sequence shown here is derived from an EMBL/GenBank/DDBJ whole genome shotgun (WGS) entry which is preliminary data.</text>
</comment>
<proteinExistence type="inferred from homology"/>
<dbReference type="PANTHER" id="PTHR43316:SF3">
    <property type="entry name" value="HALOACID DEHALOGENASE, TYPE II (AFU_ORTHOLOGUE AFUA_2G07750)-RELATED"/>
    <property type="match status" value="1"/>
</dbReference>
<dbReference type="SUPFAM" id="SSF56784">
    <property type="entry name" value="HAD-like"/>
    <property type="match status" value="1"/>
</dbReference>
<gene>
    <name evidence="3" type="ORF">IMSHALPRED_010063</name>
</gene>
<dbReference type="NCBIfam" id="TIGR01493">
    <property type="entry name" value="HAD-SF-IA-v2"/>
    <property type="match status" value="1"/>
</dbReference>
<dbReference type="InterPro" id="IPR023198">
    <property type="entry name" value="PGP-like_dom2"/>
</dbReference>
<dbReference type="AlphaFoldDB" id="A0A8H3G1P5"/>
<dbReference type="Gene3D" id="3.40.50.1000">
    <property type="entry name" value="HAD superfamily/HAD-like"/>
    <property type="match status" value="1"/>
</dbReference>
<evidence type="ECO:0000256" key="2">
    <source>
        <dbReference type="ARBA" id="ARBA00022801"/>
    </source>
</evidence>
<dbReference type="InterPro" id="IPR006439">
    <property type="entry name" value="HAD-SF_hydro_IA"/>
</dbReference>
<dbReference type="GO" id="GO:0019120">
    <property type="term" value="F:hydrolase activity, acting on acid halide bonds, in C-halide compounds"/>
    <property type="evidence" value="ECO:0007669"/>
    <property type="project" value="InterPro"/>
</dbReference>
<dbReference type="PRINTS" id="PR00413">
    <property type="entry name" value="HADHALOGNASE"/>
</dbReference>
<dbReference type="GO" id="GO:0016791">
    <property type="term" value="F:phosphatase activity"/>
    <property type="evidence" value="ECO:0007669"/>
    <property type="project" value="UniProtKB-ARBA"/>
</dbReference>
<evidence type="ECO:0000313" key="3">
    <source>
        <dbReference type="EMBL" id="CAF9934984.1"/>
    </source>
</evidence>
<dbReference type="InterPro" id="IPR036412">
    <property type="entry name" value="HAD-like_sf"/>
</dbReference>
<evidence type="ECO:0008006" key="5">
    <source>
        <dbReference type="Google" id="ProtNLM"/>
    </source>
</evidence>
<accession>A0A8H3G1P5</accession>
<evidence type="ECO:0000313" key="4">
    <source>
        <dbReference type="Proteomes" id="UP000664534"/>
    </source>
</evidence>
<evidence type="ECO:0000256" key="1">
    <source>
        <dbReference type="ARBA" id="ARBA00008106"/>
    </source>
</evidence>
<dbReference type="Pfam" id="PF00702">
    <property type="entry name" value="Hydrolase"/>
    <property type="match status" value="1"/>
</dbReference>
<name>A0A8H3G1P5_9LECA</name>
<dbReference type="InterPro" id="IPR023214">
    <property type="entry name" value="HAD_sf"/>
</dbReference>
<dbReference type="InterPro" id="IPR006328">
    <property type="entry name" value="2-HAD"/>
</dbReference>
<keyword evidence="4" id="KW-1185">Reference proteome</keyword>
<dbReference type="NCBIfam" id="TIGR01428">
    <property type="entry name" value="HAD_type_II"/>
    <property type="match status" value="1"/>
</dbReference>
<dbReference type="Gene3D" id="1.10.150.240">
    <property type="entry name" value="Putative phosphatase, domain 2"/>
    <property type="match status" value="1"/>
</dbReference>
<dbReference type="PANTHER" id="PTHR43316">
    <property type="entry name" value="HYDROLASE, HALOACID DELAHOGENASE-RELATED"/>
    <property type="match status" value="1"/>
</dbReference>
<sequence>MSADGRMPQPKALLFDASPDLLPLVFGTVVDWRQTVTKYIERRSFETIHSGSSSIPTTIRLKCAEVDWPTFAQEWRSSYYDFTRDQAKPTDSDEPLAFKTVDEHHLDSLHALLDQHAISGLWTEEQMIQISRVWHYLEGWPDSSCGLMALKNQGVIICTLSNGNTELLTDMAAHADLPWTHVFSAEKFGAYKPHPSVYTSACKELGLEPGQCAMVAAHLADLEAAKDCGLQTIYIERAQEETWPADRVEGAKSKGWVDMWVRIDDDSVGGGILEVARNLEGEKRL</sequence>
<organism evidence="3 4">
    <name type="scientific">Imshaugia aleurites</name>
    <dbReference type="NCBI Taxonomy" id="172621"/>
    <lineage>
        <taxon>Eukaryota</taxon>
        <taxon>Fungi</taxon>
        <taxon>Dikarya</taxon>
        <taxon>Ascomycota</taxon>
        <taxon>Pezizomycotina</taxon>
        <taxon>Lecanoromycetes</taxon>
        <taxon>OSLEUM clade</taxon>
        <taxon>Lecanoromycetidae</taxon>
        <taxon>Lecanorales</taxon>
        <taxon>Lecanorineae</taxon>
        <taxon>Parmeliaceae</taxon>
        <taxon>Imshaugia</taxon>
    </lineage>
</organism>
<keyword evidence="2" id="KW-0378">Hydrolase</keyword>
<comment type="similarity">
    <text evidence="1">Belongs to the HAD-like hydrolase superfamily. S-2-haloalkanoic acid dehalogenase family.</text>
</comment>
<dbReference type="EMBL" id="CAJPDT010000080">
    <property type="protein sequence ID" value="CAF9934984.1"/>
    <property type="molecule type" value="Genomic_DNA"/>
</dbReference>
<protein>
    <recommendedName>
        <fullName evidence="5">Haloacid dehalogenase</fullName>
    </recommendedName>
</protein>
<dbReference type="InterPro" id="IPR051540">
    <property type="entry name" value="S-2-haloacid_dehalogenase"/>
</dbReference>
<dbReference type="Proteomes" id="UP000664534">
    <property type="component" value="Unassembled WGS sequence"/>
</dbReference>
<reference evidence="3" key="1">
    <citation type="submission" date="2021-03" db="EMBL/GenBank/DDBJ databases">
        <authorList>
            <person name="Tagirdzhanova G."/>
        </authorList>
    </citation>
    <scope>NUCLEOTIDE SEQUENCE</scope>
</reference>
<dbReference type="OrthoDB" id="40579at2759"/>